<gene>
    <name evidence="9" type="ORF">PSRA_0154</name>
</gene>
<evidence type="ECO:0000256" key="1">
    <source>
        <dbReference type="ARBA" id="ARBA00004202"/>
    </source>
</evidence>
<evidence type="ECO:0000259" key="8">
    <source>
        <dbReference type="PROSITE" id="PS50893"/>
    </source>
</evidence>
<evidence type="ECO:0000256" key="6">
    <source>
        <dbReference type="ARBA" id="ARBA00023251"/>
    </source>
</evidence>
<keyword evidence="5 9" id="KW-0067">ATP-binding</keyword>
<dbReference type="Pfam" id="PF00005">
    <property type="entry name" value="ABC_tran"/>
    <property type="match status" value="1"/>
</dbReference>
<accession>A0A261F2J7</accession>
<dbReference type="SUPFAM" id="SSF52540">
    <property type="entry name" value="P-loop containing nucleoside triphosphate hydrolases"/>
    <property type="match status" value="1"/>
</dbReference>
<protein>
    <submittedName>
        <fullName evidence="9">Heme ABC transporter ATP-binding protein</fullName>
    </submittedName>
</protein>
<evidence type="ECO:0000313" key="9">
    <source>
        <dbReference type="EMBL" id="OZG53347.1"/>
    </source>
</evidence>
<dbReference type="EMBL" id="MWWR01000002">
    <property type="protein sequence ID" value="OZG53347.1"/>
    <property type="molecule type" value="Genomic_DNA"/>
</dbReference>
<name>A0A261F2J7_9BIFI</name>
<proteinExistence type="inferred from homology"/>
<feature type="region of interest" description="Disordered" evidence="7">
    <location>
        <begin position="1"/>
        <end position="40"/>
    </location>
</feature>
<reference evidence="9 10" key="1">
    <citation type="journal article" date="2017" name="BMC Genomics">
        <title>Comparative genomic and phylogenomic analyses of the Bifidobacteriaceae family.</title>
        <authorList>
            <person name="Lugli G.A."/>
            <person name="Milani C."/>
            <person name="Turroni F."/>
            <person name="Duranti S."/>
            <person name="Mancabelli L."/>
            <person name="Mangifesta M."/>
            <person name="Ferrario C."/>
            <person name="Modesto M."/>
            <person name="Mattarelli P."/>
            <person name="Jiri K."/>
            <person name="van Sinderen D."/>
            <person name="Ventura M."/>
        </authorList>
    </citation>
    <scope>NUCLEOTIDE SEQUENCE [LARGE SCALE GENOMIC DNA]</scope>
    <source>
        <strain evidence="9 10">DSM 24742</strain>
    </source>
</reference>
<evidence type="ECO:0000256" key="3">
    <source>
        <dbReference type="ARBA" id="ARBA00022448"/>
    </source>
</evidence>
<dbReference type="InterPro" id="IPR050763">
    <property type="entry name" value="ABC_transporter_ATP-binding"/>
</dbReference>
<evidence type="ECO:0000256" key="5">
    <source>
        <dbReference type="ARBA" id="ARBA00022840"/>
    </source>
</evidence>
<dbReference type="PROSITE" id="PS50893">
    <property type="entry name" value="ABC_TRANSPORTER_2"/>
    <property type="match status" value="1"/>
</dbReference>
<dbReference type="GO" id="GO:0005524">
    <property type="term" value="F:ATP binding"/>
    <property type="evidence" value="ECO:0007669"/>
    <property type="project" value="UniProtKB-KW"/>
</dbReference>
<evidence type="ECO:0000313" key="10">
    <source>
        <dbReference type="Proteomes" id="UP000216725"/>
    </source>
</evidence>
<feature type="compositionally biased region" description="Low complexity" evidence="7">
    <location>
        <begin position="11"/>
        <end position="37"/>
    </location>
</feature>
<comment type="caution">
    <text evidence="9">The sequence shown here is derived from an EMBL/GenBank/DDBJ whole genome shotgun (WGS) entry which is preliminary data.</text>
</comment>
<dbReference type="SMART" id="SM00382">
    <property type="entry name" value="AAA"/>
    <property type="match status" value="1"/>
</dbReference>
<evidence type="ECO:0000256" key="2">
    <source>
        <dbReference type="ARBA" id="ARBA00005417"/>
    </source>
</evidence>
<dbReference type="CDD" id="cd03230">
    <property type="entry name" value="ABC_DR_subfamily_A"/>
    <property type="match status" value="1"/>
</dbReference>
<organism evidence="9 10">
    <name type="scientific">Pseudoscardovia radai</name>
    <dbReference type="NCBI Taxonomy" id="987066"/>
    <lineage>
        <taxon>Bacteria</taxon>
        <taxon>Bacillati</taxon>
        <taxon>Actinomycetota</taxon>
        <taxon>Actinomycetes</taxon>
        <taxon>Bifidobacteriales</taxon>
        <taxon>Bifidobacteriaceae</taxon>
        <taxon>Pseudoscardovia</taxon>
    </lineage>
</organism>
<evidence type="ECO:0000256" key="4">
    <source>
        <dbReference type="ARBA" id="ARBA00022741"/>
    </source>
</evidence>
<dbReference type="InterPro" id="IPR003439">
    <property type="entry name" value="ABC_transporter-like_ATP-bd"/>
</dbReference>
<dbReference type="PANTHER" id="PTHR42711:SF5">
    <property type="entry name" value="ABC TRANSPORTER ATP-BINDING PROTEIN NATA"/>
    <property type="match status" value="1"/>
</dbReference>
<comment type="subcellular location">
    <subcellularLocation>
        <location evidence="1">Cell membrane</location>
        <topology evidence="1">Peripheral membrane protein</topology>
    </subcellularLocation>
</comment>
<evidence type="ECO:0000256" key="7">
    <source>
        <dbReference type="SAM" id="MobiDB-lite"/>
    </source>
</evidence>
<dbReference type="GO" id="GO:0016887">
    <property type="term" value="F:ATP hydrolysis activity"/>
    <property type="evidence" value="ECO:0007669"/>
    <property type="project" value="InterPro"/>
</dbReference>
<dbReference type="InterPro" id="IPR017871">
    <property type="entry name" value="ABC_transporter-like_CS"/>
</dbReference>
<comment type="similarity">
    <text evidence="2">Belongs to the ABC transporter superfamily.</text>
</comment>
<keyword evidence="10" id="KW-1185">Reference proteome</keyword>
<keyword evidence="6" id="KW-0046">Antibiotic resistance</keyword>
<feature type="domain" description="ABC transporter" evidence="8">
    <location>
        <begin position="38"/>
        <end position="263"/>
    </location>
</feature>
<dbReference type="InterPro" id="IPR027417">
    <property type="entry name" value="P-loop_NTPase"/>
</dbReference>
<sequence>MTTSEDGGSRGAADGQDGAGCQEAAQPAGAAGQAGEPMHSVDVNGVGASYGRHTILHDVSMHAMPGEQIAIIGRNGSGKSTLLQIMAGIIRPDAGRIVYYGHDVTRRPRELTRFCGYLPQGNPLAEELTVRDNVALWSGSIRAVDPSILDVFHLRDILNKPVRSLSGGMKRRVSIACAVVRKPPVLIMDEPTAALDIYYRREIRDWMRWYCQGNGTIVVATHDDAEIRASSRCYLLDGGTLTPWTPGDALWRPDGAAGNEPPLS</sequence>
<dbReference type="InterPro" id="IPR003593">
    <property type="entry name" value="AAA+_ATPase"/>
</dbReference>
<dbReference type="Gene3D" id="3.40.50.300">
    <property type="entry name" value="P-loop containing nucleotide triphosphate hydrolases"/>
    <property type="match status" value="1"/>
</dbReference>
<dbReference type="GO" id="GO:0046677">
    <property type="term" value="P:response to antibiotic"/>
    <property type="evidence" value="ECO:0007669"/>
    <property type="project" value="UniProtKB-KW"/>
</dbReference>
<dbReference type="RefSeq" id="WP_211280463.1">
    <property type="nucleotide sequence ID" value="NZ_JBKZBO010000008.1"/>
</dbReference>
<keyword evidence="3" id="KW-0813">Transport</keyword>
<dbReference type="GO" id="GO:0005886">
    <property type="term" value="C:plasma membrane"/>
    <property type="evidence" value="ECO:0007669"/>
    <property type="project" value="UniProtKB-SubCell"/>
</dbReference>
<dbReference type="PANTHER" id="PTHR42711">
    <property type="entry name" value="ABC TRANSPORTER ATP-BINDING PROTEIN"/>
    <property type="match status" value="1"/>
</dbReference>
<dbReference type="AlphaFoldDB" id="A0A261F2J7"/>
<dbReference type="Proteomes" id="UP000216725">
    <property type="component" value="Unassembled WGS sequence"/>
</dbReference>
<dbReference type="PROSITE" id="PS00211">
    <property type="entry name" value="ABC_TRANSPORTER_1"/>
    <property type="match status" value="1"/>
</dbReference>
<keyword evidence="4" id="KW-0547">Nucleotide-binding</keyword>